<name>A0A7W9BBS2_9SPHN</name>
<dbReference type="EMBL" id="JACIJK010000003">
    <property type="protein sequence ID" value="MBB5714257.1"/>
    <property type="molecule type" value="Genomic_DNA"/>
</dbReference>
<dbReference type="Proteomes" id="UP000546200">
    <property type="component" value="Unassembled WGS sequence"/>
</dbReference>
<dbReference type="RefSeq" id="WP_184055422.1">
    <property type="nucleotide sequence ID" value="NZ_JACIJK010000003.1"/>
</dbReference>
<gene>
    <name evidence="2" type="ORF">FHS94_001088</name>
</gene>
<comment type="caution">
    <text evidence="2">The sequence shown here is derived from an EMBL/GenBank/DDBJ whole genome shotgun (WGS) entry which is preliminary data.</text>
</comment>
<dbReference type="AlphaFoldDB" id="A0A7W9BBS2"/>
<protein>
    <submittedName>
        <fullName evidence="2">Uncharacterized protein</fullName>
    </submittedName>
</protein>
<sequence length="163" mass="16356">MILPLLLQAAAAAIPAQPTAPVTRASSAPSGNSFSILADPCARSGTTPVGNDVVVCGKGADTRRLPLPDEREPTGPTASNPNKTGIGALNASSTPCAASIGGCQVGFGQPLVAAAVKGLFTAVSDGIADRKVRRARRDTAGQRVAIPLDDPAVPVNTKGRVLP</sequence>
<proteinExistence type="predicted"/>
<feature type="compositionally biased region" description="Basic and acidic residues" evidence="1">
    <location>
        <begin position="61"/>
        <end position="73"/>
    </location>
</feature>
<accession>A0A7W9BBS2</accession>
<feature type="region of interest" description="Disordered" evidence="1">
    <location>
        <begin position="61"/>
        <end position="86"/>
    </location>
</feature>
<keyword evidence="3" id="KW-1185">Reference proteome</keyword>
<organism evidence="2 3">
    <name type="scientific">Sphingomonas aerophila</name>
    <dbReference type="NCBI Taxonomy" id="1344948"/>
    <lineage>
        <taxon>Bacteria</taxon>
        <taxon>Pseudomonadati</taxon>
        <taxon>Pseudomonadota</taxon>
        <taxon>Alphaproteobacteria</taxon>
        <taxon>Sphingomonadales</taxon>
        <taxon>Sphingomonadaceae</taxon>
        <taxon>Sphingomonas</taxon>
    </lineage>
</organism>
<evidence type="ECO:0000256" key="1">
    <source>
        <dbReference type="SAM" id="MobiDB-lite"/>
    </source>
</evidence>
<evidence type="ECO:0000313" key="2">
    <source>
        <dbReference type="EMBL" id="MBB5714257.1"/>
    </source>
</evidence>
<evidence type="ECO:0000313" key="3">
    <source>
        <dbReference type="Proteomes" id="UP000546200"/>
    </source>
</evidence>
<reference evidence="2 3" key="1">
    <citation type="submission" date="2020-08" db="EMBL/GenBank/DDBJ databases">
        <title>Genomic Encyclopedia of Type Strains, Phase IV (KMG-IV): sequencing the most valuable type-strain genomes for metagenomic binning, comparative biology and taxonomic classification.</title>
        <authorList>
            <person name="Goeker M."/>
        </authorList>
    </citation>
    <scope>NUCLEOTIDE SEQUENCE [LARGE SCALE GENOMIC DNA]</scope>
    <source>
        <strain evidence="2 3">DSM 100044</strain>
    </source>
</reference>